<dbReference type="AlphaFoldDB" id="A0A2P6MWZ7"/>
<dbReference type="EMBL" id="MDYQ01000342">
    <property type="protein sequence ID" value="PRP76207.1"/>
    <property type="molecule type" value="Genomic_DNA"/>
</dbReference>
<evidence type="ECO:0000313" key="2">
    <source>
        <dbReference type="Proteomes" id="UP000241769"/>
    </source>
</evidence>
<evidence type="ECO:0000313" key="1">
    <source>
        <dbReference type="EMBL" id="PRP76207.1"/>
    </source>
</evidence>
<comment type="caution">
    <text evidence="1">The sequence shown here is derived from an EMBL/GenBank/DDBJ whole genome shotgun (WGS) entry which is preliminary data.</text>
</comment>
<keyword evidence="2" id="KW-1185">Reference proteome</keyword>
<accession>A0A2P6MWZ7</accession>
<organism evidence="1 2">
    <name type="scientific">Planoprotostelium fungivorum</name>
    <dbReference type="NCBI Taxonomy" id="1890364"/>
    <lineage>
        <taxon>Eukaryota</taxon>
        <taxon>Amoebozoa</taxon>
        <taxon>Evosea</taxon>
        <taxon>Variosea</taxon>
        <taxon>Cavosteliida</taxon>
        <taxon>Cavosteliaceae</taxon>
        <taxon>Planoprotostelium</taxon>
    </lineage>
</organism>
<protein>
    <submittedName>
        <fullName evidence="1">Uncharacterized protein</fullName>
    </submittedName>
</protein>
<sequence length="117" mass="13493">MSIKVWDKLWIERVEKKARVLPELGGAQKRRGVIGHTFNRPVYLGELVTHILVDFVLLKHYRSIQTDKYSSSIPTVGGDVRAEWTVGSGMVTAAMKLKRQDMQKYSPELRKNTFYKL</sequence>
<proteinExistence type="predicted"/>
<reference evidence="1 2" key="1">
    <citation type="journal article" date="2018" name="Genome Biol. Evol.">
        <title>Multiple Roots of Fruiting Body Formation in Amoebozoa.</title>
        <authorList>
            <person name="Hillmann F."/>
            <person name="Forbes G."/>
            <person name="Novohradska S."/>
            <person name="Ferling I."/>
            <person name="Riege K."/>
            <person name="Groth M."/>
            <person name="Westermann M."/>
            <person name="Marz M."/>
            <person name="Spaller T."/>
            <person name="Winckler T."/>
            <person name="Schaap P."/>
            <person name="Glockner G."/>
        </authorList>
    </citation>
    <scope>NUCLEOTIDE SEQUENCE [LARGE SCALE GENOMIC DNA]</scope>
    <source>
        <strain evidence="1 2">Jena</strain>
    </source>
</reference>
<gene>
    <name evidence="1" type="ORF">PROFUN_15330</name>
</gene>
<dbReference type="Proteomes" id="UP000241769">
    <property type="component" value="Unassembled WGS sequence"/>
</dbReference>
<dbReference type="InParanoid" id="A0A2P6MWZ7"/>
<name>A0A2P6MWZ7_9EUKA</name>